<proteinExistence type="predicted"/>
<accession>A0ACC1RH03</accession>
<name>A0ACC1RH03_9HYPO</name>
<sequence length="297" mass="32524">MTKSVFITGANSGVGLASTKLFLSEGWNVAATARDTSCPSLRALDDGSGSLFVQYLDLSKPETFHPAVAGAIGKFGKIDVLVNNAGYAQYGVLEQLDVDAIRRNFEVNVFANRNHGPNQGVHTAPARNIPSRVALAHHLRGIRGRSLWIALIGPYGATKAAMNIFMESLVYEMEGVEPPIQVKLVCPHGGITETNFGQTSMQFAGFDKMTTEVQQRYGPFIERTLQRFGAMRGQSMAAPEAAKTVWTAATEDSTKLRYFVGPRDGGKNLRRRMMLDGHADADEADKRYMDEMRATFL</sequence>
<organism evidence="1 2">
    <name type="scientific">Fusarium decemcellulare</name>
    <dbReference type="NCBI Taxonomy" id="57161"/>
    <lineage>
        <taxon>Eukaryota</taxon>
        <taxon>Fungi</taxon>
        <taxon>Dikarya</taxon>
        <taxon>Ascomycota</taxon>
        <taxon>Pezizomycotina</taxon>
        <taxon>Sordariomycetes</taxon>
        <taxon>Hypocreomycetidae</taxon>
        <taxon>Hypocreales</taxon>
        <taxon>Nectriaceae</taxon>
        <taxon>Fusarium</taxon>
        <taxon>Fusarium decemcellulare species complex</taxon>
    </lineage>
</organism>
<evidence type="ECO:0000313" key="1">
    <source>
        <dbReference type="EMBL" id="KAJ3515604.1"/>
    </source>
</evidence>
<reference evidence="1" key="1">
    <citation type="submission" date="2022-08" db="EMBL/GenBank/DDBJ databases">
        <title>Genome Sequence of Fusarium decemcellulare.</title>
        <authorList>
            <person name="Buettner E."/>
        </authorList>
    </citation>
    <scope>NUCLEOTIDE SEQUENCE</scope>
    <source>
        <strain evidence="1">Babe19</strain>
    </source>
</reference>
<comment type="caution">
    <text evidence="1">The sequence shown here is derived from an EMBL/GenBank/DDBJ whole genome shotgun (WGS) entry which is preliminary data.</text>
</comment>
<dbReference type="Proteomes" id="UP001148629">
    <property type="component" value="Unassembled WGS sequence"/>
</dbReference>
<keyword evidence="2" id="KW-1185">Reference proteome</keyword>
<protein>
    <submittedName>
        <fullName evidence="1">Uncharacterized protein</fullName>
    </submittedName>
</protein>
<evidence type="ECO:0000313" key="2">
    <source>
        <dbReference type="Proteomes" id="UP001148629"/>
    </source>
</evidence>
<gene>
    <name evidence="1" type="ORF">NM208_g14942</name>
</gene>
<dbReference type="EMBL" id="JANRMS010003741">
    <property type="protein sequence ID" value="KAJ3515604.1"/>
    <property type="molecule type" value="Genomic_DNA"/>
</dbReference>